<accession>A0AAJ0GCB7</accession>
<dbReference type="AlphaFoldDB" id="A0AAJ0GCB7"/>
<dbReference type="EC" id="3.1.1.-" evidence="3"/>
<keyword evidence="2 3" id="KW-0378">Hydrolase</keyword>
<dbReference type="InterPro" id="IPR029058">
    <property type="entry name" value="AB_hydrolase_fold"/>
</dbReference>
<feature type="domain" description="Carboxylesterase type B" evidence="4">
    <location>
        <begin position="11"/>
        <end position="478"/>
    </location>
</feature>
<evidence type="ECO:0000259" key="4">
    <source>
        <dbReference type="Pfam" id="PF00135"/>
    </source>
</evidence>
<gene>
    <name evidence="5" type="ORF">LTR09_005601</name>
</gene>
<name>A0AAJ0GCB7_9PEZI</name>
<evidence type="ECO:0000256" key="3">
    <source>
        <dbReference type="RuleBase" id="RU361235"/>
    </source>
</evidence>
<evidence type="ECO:0000313" key="6">
    <source>
        <dbReference type="Proteomes" id="UP001271007"/>
    </source>
</evidence>
<evidence type="ECO:0000256" key="1">
    <source>
        <dbReference type="ARBA" id="ARBA00005964"/>
    </source>
</evidence>
<dbReference type="GO" id="GO:0016787">
    <property type="term" value="F:hydrolase activity"/>
    <property type="evidence" value="ECO:0007669"/>
    <property type="project" value="UniProtKB-KW"/>
</dbReference>
<proteinExistence type="inferred from homology"/>
<dbReference type="PROSITE" id="PS00122">
    <property type="entry name" value="CARBOXYLESTERASE_B_1"/>
    <property type="match status" value="1"/>
</dbReference>
<dbReference type="InterPro" id="IPR050309">
    <property type="entry name" value="Type-B_Carboxylest/Lipase"/>
</dbReference>
<evidence type="ECO:0000256" key="2">
    <source>
        <dbReference type="ARBA" id="ARBA00022801"/>
    </source>
</evidence>
<comment type="caution">
    <text evidence="5">The sequence shown here is derived from an EMBL/GenBank/DDBJ whole genome shotgun (WGS) entry which is preliminary data.</text>
</comment>
<organism evidence="5 6">
    <name type="scientific">Extremus antarcticus</name>
    <dbReference type="NCBI Taxonomy" id="702011"/>
    <lineage>
        <taxon>Eukaryota</taxon>
        <taxon>Fungi</taxon>
        <taxon>Dikarya</taxon>
        <taxon>Ascomycota</taxon>
        <taxon>Pezizomycotina</taxon>
        <taxon>Dothideomycetes</taxon>
        <taxon>Dothideomycetidae</taxon>
        <taxon>Mycosphaerellales</taxon>
        <taxon>Extremaceae</taxon>
        <taxon>Extremus</taxon>
    </lineage>
</organism>
<keyword evidence="6" id="KW-1185">Reference proteome</keyword>
<comment type="similarity">
    <text evidence="1 3">Belongs to the type-B carboxylesterase/lipase family.</text>
</comment>
<sequence>MAKQITISHPIIGNVTASTAKEGVVQLLGLQYATLKDRFSQPVMREYSLNETIDGTKLGPQVLSIAPNADPEFGLIQHTLEYDRSTFSQSDTEGLCLNITIPVSSDGGIDENAGLPVFAFIHGGGFMVGSGNYPQYDMTKFVRLSKESGMPCIAVSMNYRLGAPGFLTSSAMQAVGYKANNGLRDQRTALLWLHKHLAGFGGDAFNITLAGESAGGVSVCYHLFSKQPLFKRMISMSGTMLLMAPISVKEADENFQHTLRALGLQENSATKHLLQMDGQELVGKMVKAGTRNAPTIDDDICPAQFNFESIANERTNIPGQKWCEAAMIGDCQFDGNIQSLRLMHRKKGIASAFCSTIKMSLESHPGLADRLLSAYGLTPELNDVDGLFKVLQVANDMNFYVPSIIVSQNLSRQMKMYTYRFNEPNPWDGPWKGHATHVLDIAFLYQNFNEYLDEKQKSVAEQFGKDVIAFVNGQDPWDASSDMNAVAKVLGPEGKMEVVQDEPDRVGRRSVLLELDEDVGFDVLNDAFNEFMRGPPPV</sequence>
<protein>
    <recommendedName>
        <fullName evidence="3">Carboxylic ester hydrolase</fullName>
        <ecNumber evidence="3">3.1.1.-</ecNumber>
    </recommendedName>
</protein>
<dbReference type="Proteomes" id="UP001271007">
    <property type="component" value="Unassembled WGS sequence"/>
</dbReference>
<dbReference type="Pfam" id="PF00135">
    <property type="entry name" value="COesterase"/>
    <property type="match status" value="1"/>
</dbReference>
<dbReference type="EMBL" id="JAWDJX010000016">
    <property type="protein sequence ID" value="KAK3053432.1"/>
    <property type="molecule type" value="Genomic_DNA"/>
</dbReference>
<dbReference type="SUPFAM" id="SSF53474">
    <property type="entry name" value="alpha/beta-Hydrolases"/>
    <property type="match status" value="1"/>
</dbReference>
<dbReference type="InterPro" id="IPR002018">
    <property type="entry name" value="CarbesteraseB"/>
</dbReference>
<reference evidence="5" key="1">
    <citation type="submission" date="2023-04" db="EMBL/GenBank/DDBJ databases">
        <title>Black Yeasts Isolated from many extreme environments.</title>
        <authorList>
            <person name="Coleine C."/>
            <person name="Stajich J.E."/>
            <person name="Selbmann L."/>
        </authorList>
    </citation>
    <scope>NUCLEOTIDE SEQUENCE</scope>
    <source>
        <strain evidence="5">CCFEE 5312</strain>
    </source>
</reference>
<dbReference type="Gene3D" id="3.40.50.1820">
    <property type="entry name" value="alpha/beta hydrolase"/>
    <property type="match status" value="1"/>
</dbReference>
<evidence type="ECO:0000313" key="5">
    <source>
        <dbReference type="EMBL" id="KAK3053432.1"/>
    </source>
</evidence>
<dbReference type="PANTHER" id="PTHR11559">
    <property type="entry name" value="CARBOXYLESTERASE"/>
    <property type="match status" value="1"/>
</dbReference>
<dbReference type="InterPro" id="IPR019826">
    <property type="entry name" value="Carboxylesterase_B_AS"/>
</dbReference>